<dbReference type="PANTHER" id="PTHR38075:SF1">
    <property type="entry name" value="DUF4139 DOMAIN-CONTAINING PROTEIN"/>
    <property type="match status" value="1"/>
</dbReference>
<dbReference type="PANTHER" id="PTHR38075">
    <property type="entry name" value="DUF4139 DOMAIN-CONTAINING PROTEIN"/>
    <property type="match status" value="1"/>
</dbReference>
<dbReference type="AlphaFoldDB" id="A0A9D1Q6A3"/>
<reference evidence="2" key="1">
    <citation type="journal article" date="2021" name="PeerJ">
        <title>Extensive microbial diversity within the chicken gut microbiome revealed by metagenomics and culture.</title>
        <authorList>
            <person name="Gilroy R."/>
            <person name="Ravi A."/>
            <person name="Getino M."/>
            <person name="Pursley I."/>
            <person name="Horton D.L."/>
            <person name="Alikhan N.F."/>
            <person name="Baker D."/>
            <person name="Gharbi K."/>
            <person name="Hall N."/>
            <person name="Watson M."/>
            <person name="Adriaenssens E.M."/>
            <person name="Foster-Nyarko E."/>
            <person name="Jarju S."/>
            <person name="Secka A."/>
            <person name="Antonio M."/>
            <person name="Oren A."/>
            <person name="Chaudhuri R.R."/>
            <person name="La Ragione R."/>
            <person name="Hildebrand F."/>
            <person name="Pallen M.J."/>
        </authorList>
    </citation>
    <scope>NUCLEOTIDE SEQUENCE</scope>
    <source>
        <strain evidence="2">CHK160-9182</strain>
    </source>
</reference>
<sequence length="491" mass="55399">MTIPFKKELPIILASTLALTAPLMATEKPVENLNRSTITIYQGGVALVTEARDFELNRDQRQLFLPNVAPETMMESLMISFQPKENDKLTPIVTEKKLNRNLLSPQAMIEYSVGEEVTVISSFNGREKQEKATILSNNGGLLLQYKDRIELNLPENARLAFKTIPDGLNNTPVLSVILKNLPETVTQYRADLSYLTRGISWNADYIAKLDDETKTLKLEGWATLNNSSGMDYQNFNINLIAGDLNMVNRTMPQLRQKMMGLAADMAYESAPAAATSLGDYYLYKIADSSTLSDKEQTQISLFQKDAIPFTKNYTFANHSPNYRMGESSNFQNAAVTVHFKNEEASHLGFPLPDGVIRLYAQEDQQTTFIGEDRIPATPNKQEVMLNIGNAFDITMKREQTQFSTINEDEWEISYKLTVSNGKNEPATALVKESFYPNSDTNWEIIQKNVAPKVIGDTAIWELNIPAESEKTITYSVRYTIFNETQKERLTQ</sequence>
<dbReference type="EMBL" id="DXHP01000134">
    <property type="protein sequence ID" value="HIW06879.1"/>
    <property type="molecule type" value="Genomic_DNA"/>
</dbReference>
<dbReference type="Pfam" id="PF13598">
    <property type="entry name" value="DUF4139"/>
    <property type="match status" value="1"/>
</dbReference>
<feature type="domain" description="DUF4139" evidence="1">
    <location>
        <begin position="191"/>
        <end position="477"/>
    </location>
</feature>
<evidence type="ECO:0000259" key="1">
    <source>
        <dbReference type="Pfam" id="PF13598"/>
    </source>
</evidence>
<proteinExistence type="predicted"/>
<gene>
    <name evidence="2" type="ORF">H9889_06090</name>
</gene>
<evidence type="ECO:0000313" key="2">
    <source>
        <dbReference type="EMBL" id="HIW06879.1"/>
    </source>
</evidence>
<name>A0A9D1Q6A3_9GAMM</name>
<comment type="caution">
    <text evidence="2">The sequence shown here is derived from an EMBL/GenBank/DDBJ whole genome shotgun (WGS) entry which is preliminary data.</text>
</comment>
<dbReference type="InterPro" id="IPR037291">
    <property type="entry name" value="DUF4139"/>
</dbReference>
<reference evidence="2" key="2">
    <citation type="submission" date="2021-04" db="EMBL/GenBank/DDBJ databases">
        <authorList>
            <person name="Gilroy R."/>
        </authorList>
    </citation>
    <scope>NUCLEOTIDE SEQUENCE</scope>
    <source>
        <strain evidence="2">CHK160-9182</strain>
    </source>
</reference>
<protein>
    <submittedName>
        <fullName evidence="2">DUF4139 domain-containing protein</fullName>
    </submittedName>
</protein>
<accession>A0A9D1Q6A3</accession>
<evidence type="ECO:0000313" key="3">
    <source>
        <dbReference type="Proteomes" id="UP000823934"/>
    </source>
</evidence>
<dbReference type="Proteomes" id="UP000823934">
    <property type="component" value="Unassembled WGS sequence"/>
</dbReference>
<organism evidence="2 3">
    <name type="scientific">Candidatus Ignatzschineria merdigallinarum</name>
    <dbReference type="NCBI Taxonomy" id="2838621"/>
    <lineage>
        <taxon>Bacteria</taxon>
        <taxon>Pseudomonadati</taxon>
        <taxon>Pseudomonadota</taxon>
        <taxon>Gammaproteobacteria</taxon>
        <taxon>Cardiobacteriales</taxon>
        <taxon>Ignatzschineriaceae</taxon>
        <taxon>Ignatzschineria</taxon>
    </lineage>
</organism>